<name>A0ACB5U0E8_AMBMO</name>
<gene>
    <name evidence="1" type="ORF">Amon02_001064900</name>
</gene>
<evidence type="ECO:0000313" key="2">
    <source>
        <dbReference type="Proteomes" id="UP001165064"/>
    </source>
</evidence>
<accession>A0ACB5U0E8</accession>
<evidence type="ECO:0000313" key="1">
    <source>
        <dbReference type="EMBL" id="GME99199.1"/>
    </source>
</evidence>
<dbReference type="EMBL" id="BSXS01010893">
    <property type="protein sequence ID" value="GME99199.1"/>
    <property type="molecule type" value="Genomic_DNA"/>
</dbReference>
<sequence>MKVDIRSSPECFFKFSGESERLLKKFESQLHLWARVVKGLETLNFVQRTSTLLLARLPLSFIGPYVKAKNVVLKVVLKADDKHRQIGYWYFTRELYPNSTFPKYQSSKKSLVGFTAKKPEELLDLDVNGVWNFLNTIPREFLLSMKSSVAGISFPLSHSSMDVKYSTLMLVIGYRYNTDNLTILYTTLLNSIQSLTLVVSGFISEKSSFWQKLPDSIRNLHLVGFISKKSVELHQVGQGIENHPVQIGGLSLSRKLTESAFYLFVNLHIINDEGAPTPCYVDYYCINYDECMHYTWGNPSDNQSYYFSIEVPDISSKEFDTDIHQKGEYCFIWKGLELESKPLITISEFVEVQNE</sequence>
<proteinExistence type="predicted"/>
<dbReference type="Proteomes" id="UP001165064">
    <property type="component" value="Unassembled WGS sequence"/>
</dbReference>
<comment type="caution">
    <text evidence="1">The sequence shown here is derived from an EMBL/GenBank/DDBJ whole genome shotgun (WGS) entry which is preliminary data.</text>
</comment>
<keyword evidence="2" id="KW-1185">Reference proteome</keyword>
<protein>
    <submittedName>
        <fullName evidence="1">Unnamed protein product</fullName>
    </submittedName>
</protein>
<reference evidence="1" key="1">
    <citation type="submission" date="2023-04" db="EMBL/GenBank/DDBJ databases">
        <title>Ambrosiozyma monospora NBRC 10751.</title>
        <authorList>
            <person name="Ichikawa N."/>
            <person name="Sato H."/>
            <person name="Tonouchi N."/>
        </authorList>
    </citation>
    <scope>NUCLEOTIDE SEQUENCE</scope>
    <source>
        <strain evidence="1">NBRC 10751</strain>
    </source>
</reference>
<organism evidence="1 2">
    <name type="scientific">Ambrosiozyma monospora</name>
    <name type="common">Yeast</name>
    <name type="synonym">Endomycopsis monosporus</name>
    <dbReference type="NCBI Taxonomy" id="43982"/>
    <lineage>
        <taxon>Eukaryota</taxon>
        <taxon>Fungi</taxon>
        <taxon>Dikarya</taxon>
        <taxon>Ascomycota</taxon>
        <taxon>Saccharomycotina</taxon>
        <taxon>Pichiomycetes</taxon>
        <taxon>Pichiales</taxon>
        <taxon>Pichiaceae</taxon>
        <taxon>Ambrosiozyma</taxon>
    </lineage>
</organism>